<dbReference type="PRINTS" id="PR01504">
    <property type="entry name" value="PNCREATITSAP"/>
</dbReference>
<dbReference type="InterPro" id="IPR016186">
    <property type="entry name" value="C-type_lectin-like/link_sf"/>
</dbReference>
<accession>A0AAW0MCR8</accession>
<reference evidence="4" key="1">
    <citation type="submission" date="2024-04" db="EMBL/GenBank/DDBJ databases">
        <title>Salinicola lusitanus LLJ914,a marine bacterium isolated from the Okinawa Trough.</title>
        <authorList>
            <person name="Li J."/>
        </authorList>
    </citation>
    <scope>NUCLEOTIDE SEQUENCE [LARGE SCALE GENOMIC DNA]</scope>
</reference>
<dbReference type="EMBL" id="JBBPFD010000704">
    <property type="protein sequence ID" value="KAK7877283.1"/>
    <property type="molecule type" value="Genomic_DNA"/>
</dbReference>
<dbReference type="InterPro" id="IPR018378">
    <property type="entry name" value="C-type_lectin_CS"/>
</dbReference>
<protein>
    <recommendedName>
        <fullName evidence="2">C-type lectin domain-containing protein</fullName>
    </recommendedName>
</protein>
<organism evidence="3 4">
    <name type="scientific">Mugilogobius chulae</name>
    <name type="common">yellowstripe goby</name>
    <dbReference type="NCBI Taxonomy" id="88201"/>
    <lineage>
        <taxon>Eukaryota</taxon>
        <taxon>Metazoa</taxon>
        <taxon>Chordata</taxon>
        <taxon>Craniata</taxon>
        <taxon>Vertebrata</taxon>
        <taxon>Euteleostomi</taxon>
        <taxon>Actinopterygii</taxon>
        <taxon>Neopterygii</taxon>
        <taxon>Teleostei</taxon>
        <taxon>Neoteleostei</taxon>
        <taxon>Acanthomorphata</taxon>
        <taxon>Gobiaria</taxon>
        <taxon>Gobiiformes</taxon>
        <taxon>Gobioidei</taxon>
        <taxon>Gobiidae</taxon>
        <taxon>Gobionellinae</taxon>
        <taxon>Mugilogobius</taxon>
    </lineage>
</organism>
<dbReference type="Pfam" id="PF00059">
    <property type="entry name" value="Lectin_C"/>
    <property type="match status" value="1"/>
</dbReference>
<dbReference type="SUPFAM" id="SSF56436">
    <property type="entry name" value="C-type lectin-like"/>
    <property type="match status" value="1"/>
</dbReference>
<gene>
    <name evidence="3" type="ORF">WMY93_031998</name>
</gene>
<evidence type="ECO:0000259" key="2">
    <source>
        <dbReference type="PROSITE" id="PS50041"/>
    </source>
</evidence>
<dbReference type="CDD" id="cd00037">
    <property type="entry name" value="CLECT"/>
    <property type="match status" value="1"/>
</dbReference>
<keyword evidence="4" id="KW-1185">Reference proteome</keyword>
<dbReference type="PROSITE" id="PS50041">
    <property type="entry name" value="C_TYPE_LECTIN_2"/>
    <property type="match status" value="1"/>
</dbReference>
<dbReference type="AlphaFoldDB" id="A0AAW0MCR8"/>
<keyword evidence="1" id="KW-1015">Disulfide bond</keyword>
<dbReference type="InterPro" id="IPR001304">
    <property type="entry name" value="C-type_lectin-like"/>
</dbReference>
<dbReference type="InterPro" id="IPR050111">
    <property type="entry name" value="C-type_lectin/snaclec_domain"/>
</dbReference>
<dbReference type="PROSITE" id="PS00615">
    <property type="entry name" value="C_TYPE_LECTIN_1"/>
    <property type="match status" value="1"/>
</dbReference>
<dbReference type="SMART" id="SM00034">
    <property type="entry name" value="CLECT"/>
    <property type="match status" value="1"/>
</dbReference>
<dbReference type="Gene3D" id="3.10.100.10">
    <property type="entry name" value="Mannose-Binding Protein A, subunit A"/>
    <property type="match status" value="1"/>
</dbReference>
<evidence type="ECO:0000256" key="1">
    <source>
        <dbReference type="ARBA" id="ARBA00023157"/>
    </source>
</evidence>
<dbReference type="InterPro" id="IPR016187">
    <property type="entry name" value="CTDL_fold"/>
</dbReference>
<feature type="domain" description="C-type lectin" evidence="2">
    <location>
        <begin position="61"/>
        <end position="159"/>
    </location>
</feature>
<sequence>MLVWLRPYQHANTGGKSTTVGTSVSTTVSTSNYQWYVLVTAGTSTTQSTTVGTSVSTTKSCHSVGGNIPSVRNEGENRFISDLIEQNMGSNPYAWLGASDAVQETNWLWSDGTVFDYVNWHRGQPDNINSREHCLATNYGAKTNWADFQCETGLVYVCAKPVAQIRPTPVPKDVSLTLEGFICKCTPDPKAGPHNPDPKA</sequence>
<proteinExistence type="predicted"/>
<name>A0AAW0MCR8_9GOBI</name>
<evidence type="ECO:0000313" key="3">
    <source>
        <dbReference type="EMBL" id="KAK7877283.1"/>
    </source>
</evidence>
<evidence type="ECO:0000313" key="4">
    <source>
        <dbReference type="Proteomes" id="UP001460270"/>
    </source>
</evidence>
<comment type="caution">
    <text evidence="3">The sequence shown here is derived from an EMBL/GenBank/DDBJ whole genome shotgun (WGS) entry which is preliminary data.</text>
</comment>
<dbReference type="Proteomes" id="UP001460270">
    <property type="component" value="Unassembled WGS sequence"/>
</dbReference>
<dbReference type="PANTHER" id="PTHR22803">
    <property type="entry name" value="MANNOSE, PHOSPHOLIPASE, LECTIN RECEPTOR RELATED"/>
    <property type="match status" value="1"/>
</dbReference>